<dbReference type="GO" id="GO:0004523">
    <property type="term" value="F:RNA-DNA hybrid ribonuclease activity"/>
    <property type="evidence" value="ECO:0007669"/>
    <property type="project" value="InterPro"/>
</dbReference>
<dbReference type="SUPFAM" id="SSF53098">
    <property type="entry name" value="Ribonuclease H-like"/>
    <property type="match status" value="1"/>
</dbReference>
<comment type="caution">
    <text evidence="2">The sequence shown here is derived from an EMBL/GenBank/DDBJ whole genome shotgun (WGS) entry which is preliminary data.</text>
</comment>
<dbReference type="GO" id="GO:0003676">
    <property type="term" value="F:nucleic acid binding"/>
    <property type="evidence" value="ECO:0007669"/>
    <property type="project" value="InterPro"/>
</dbReference>
<dbReference type="Proteomes" id="UP000289738">
    <property type="component" value="Chromosome B08"/>
</dbReference>
<evidence type="ECO:0000313" key="2">
    <source>
        <dbReference type="EMBL" id="RYQ97334.1"/>
    </source>
</evidence>
<dbReference type="Gene3D" id="3.30.420.10">
    <property type="entry name" value="Ribonuclease H-like superfamily/Ribonuclease H"/>
    <property type="match status" value="1"/>
</dbReference>
<dbReference type="CDD" id="cd06222">
    <property type="entry name" value="RNase_H_like"/>
    <property type="match status" value="1"/>
</dbReference>
<evidence type="ECO:0000259" key="1">
    <source>
        <dbReference type="Pfam" id="PF13456"/>
    </source>
</evidence>
<evidence type="ECO:0000313" key="3">
    <source>
        <dbReference type="Proteomes" id="UP000289738"/>
    </source>
</evidence>
<reference evidence="2 3" key="1">
    <citation type="submission" date="2019-01" db="EMBL/GenBank/DDBJ databases">
        <title>Sequencing of cultivated peanut Arachis hypogaea provides insights into genome evolution and oil improvement.</title>
        <authorList>
            <person name="Chen X."/>
        </authorList>
    </citation>
    <scope>NUCLEOTIDE SEQUENCE [LARGE SCALE GENOMIC DNA]</scope>
    <source>
        <strain evidence="3">cv. Fuhuasheng</strain>
        <tissue evidence="2">Leaves</tissue>
    </source>
</reference>
<name>A0A444Y5Y1_ARAHY</name>
<keyword evidence="3" id="KW-1185">Reference proteome</keyword>
<accession>A0A444Y5Y1</accession>
<protein>
    <recommendedName>
        <fullName evidence="1">RNase H type-1 domain-containing protein</fullName>
    </recommendedName>
</protein>
<dbReference type="InterPro" id="IPR044730">
    <property type="entry name" value="RNase_H-like_dom_plant"/>
</dbReference>
<proteinExistence type="predicted"/>
<dbReference type="EMBL" id="SDMP01000018">
    <property type="protein sequence ID" value="RYQ97334.1"/>
    <property type="molecule type" value="Genomic_DNA"/>
</dbReference>
<organism evidence="2 3">
    <name type="scientific">Arachis hypogaea</name>
    <name type="common">Peanut</name>
    <dbReference type="NCBI Taxonomy" id="3818"/>
    <lineage>
        <taxon>Eukaryota</taxon>
        <taxon>Viridiplantae</taxon>
        <taxon>Streptophyta</taxon>
        <taxon>Embryophyta</taxon>
        <taxon>Tracheophyta</taxon>
        <taxon>Spermatophyta</taxon>
        <taxon>Magnoliopsida</taxon>
        <taxon>eudicotyledons</taxon>
        <taxon>Gunneridae</taxon>
        <taxon>Pentapetalae</taxon>
        <taxon>rosids</taxon>
        <taxon>fabids</taxon>
        <taxon>Fabales</taxon>
        <taxon>Fabaceae</taxon>
        <taxon>Papilionoideae</taxon>
        <taxon>50 kb inversion clade</taxon>
        <taxon>dalbergioids sensu lato</taxon>
        <taxon>Dalbergieae</taxon>
        <taxon>Pterocarpus clade</taxon>
        <taxon>Arachis</taxon>
    </lineage>
</organism>
<dbReference type="InterPro" id="IPR036397">
    <property type="entry name" value="RNaseH_sf"/>
</dbReference>
<dbReference type="Pfam" id="PF13456">
    <property type="entry name" value="RVT_3"/>
    <property type="match status" value="1"/>
</dbReference>
<dbReference type="AlphaFoldDB" id="A0A444Y5Y1"/>
<dbReference type="PANTHER" id="PTHR34023:SF4">
    <property type="entry name" value="RNASE H TYPE-1 DOMAIN-CONTAINING PROTEIN"/>
    <property type="match status" value="1"/>
</dbReference>
<feature type="domain" description="RNase H type-1" evidence="1">
    <location>
        <begin position="3"/>
        <end position="75"/>
    </location>
</feature>
<sequence>MYLGIKLAVEMGIPNLEVESDSHCAITIVGVPSVETHANSSLARSIKELETRLEKLKIRHVYRESNFCADSMAKLGHTMEEGVTVFRHPPSLLMMHLLADIRGIKFPRVIIV</sequence>
<dbReference type="InterPro" id="IPR002156">
    <property type="entry name" value="RNaseH_domain"/>
</dbReference>
<dbReference type="InterPro" id="IPR012337">
    <property type="entry name" value="RNaseH-like_sf"/>
</dbReference>
<gene>
    <name evidence="2" type="ORF">Ahy_B08g093373</name>
</gene>
<dbReference type="PANTHER" id="PTHR34023">
    <property type="entry name" value="RNASE H DOMAIN-CONTAINING PROTEIN"/>
    <property type="match status" value="1"/>
</dbReference>